<sequence>MAWVQDYLKGQSHQQLSLRQIAKAIGYSPGTLINHFGSYAMLLLHVNAHTLDALSDTMAGSTVVGSTMAPLPPQQALLAMAKAYLNFAQNQPYAWRLVFEHRLAAEEAIPEWQLHRIDQMFAQLKAQLIRLNPSASEDGLEQTARVLWAGVHGISVLAVEDKLFSPIDISKEHMVENLMTHFLSGWCNGETSFTQGATL</sequence>
<keyword evidence="1" id="KW-0805">Transcription regulation</keyword>
<keyword evidence="5" id="KW-1185">Reference proteome</keyword>
<evidence type="ECO:0000313" key="4">
    <source>
        <dbReference type="EMBL" id="GAA3942581.1"/>
    </source>
</evidence>
<dbReference type="InterPro" id="IPR036271">
    <property type="entry name" value="Tet_transcr_reg_TetR-rel_C_sf"/>
</dbReference>
<evidence type="ECO:0000259" key="3">
    <source>
        <dbReference type="Pfam" id="PF13305"/>
    </source>
</evidence>
<protein>
    <submittedName>
        <fullName evidence="4">TetR-like C-terminal domain-containing protein</fullName>
    </submittedName>
</protein>
<gene>
    <name evidence="4" type="ORF">GCM10022277_43030</name>
</gene>
<accession>A0ABP7ND13</accession>
<reference evidence="5" key="1">
    <citation type="journal article" date="2019" name="Int. J. Syst. Evol. Microbiol.">
        <title>The Global Catalogue of Microorganisms (GCM) 10K type strain sequencing project: providing services to taxonomists for standard genome sequencing and annotation.</title>
        <authorList>
            <consortium name="The Broad Institute Genomics Platform"/>
            <consortium name="The Broad Institute Genome Sequencing Center for Infectious Disease"/>
            <person name="Wu L."/>
            <person name="Ma J."/>
        </authorList>
    </citation>
    <scope>NUCLEOTIDE SEQUENCE [LARGE SCALE GENOMIC DNA]</scope>
    <source>
        <strain evidence="5">JCM 17551</strain>
    </source>
</reference>
<dbReference type="SUPFAM" id="SSF46689">
    <property type="entry name" value="Homeodomain-like"/>
    <property type="match status" value="1"/>
</dbReference>
<evidence type="ECO:0000256" key="2">
    <source>
        <dbReference type="ARBA" id="ARBA00023163"/>
    </source>
</evidence>
<proteinExistence type="predicted"/>
<keyword evidence="2" id="KW-0804">Transcription</keyword>
<feature type="domain" description="HTH-type transcriptional regulator MT1864/Rv1816-like C-terminal" evidence="3">
    <location>
        <begin position="77"/>
        <end position="178"/>
    </location>
</feature>
<evidence type="ECO:0000256" key="1">
    <source>
        <dbReference type="ARBA" id="ARBA00023015"/>
    </source>
</evidence>
<evidence type="ECO:0000313" key="5">
    <source>
        <dbReference type="Proteomes" id="UP001501565"/>
    </source>
</evidence>
<dbReference type="InterPro" id="IPR025996">
    <property type="entry name" value="MT1864/Rv1816-like_C"/>
</dbReference>
<dbReference type="Pfam" id="PF13305">
    <property type="entry name" value="TetR_C_33"/>
    <property type="match status" value="1"/>
</dbReference>
<dbReference type="EMBL" id="BAABBN010000017">
    <property type="protein sequence ID" value="GAA3942581.1"/>
    <property type="molecule type" value="Genomic_DNA"/>
</dbReference>
<organism evidence="4 5">
    <name type="scientific">Litoribacillus peritrichatus</name>
    <dbReference type="NCBI Taxonomy" id="718191"/>
    <lineage>
        <taxon>Bacteria</taxon>
        <taxon>Pseudomonadati</taxon>
        <taxon>Pseudomonadota</taxon>
        <taxon>Gammaproteobacteria</taxon>
        <taxon>Oceanospirillales</taxon>
        <taxon>Oceanospirillaceae</taxon>
        <taxon>Litoribacillus</taxon>
    </lineage>
</organism>
<dbReference type="Proteomes" id="UP001501565">
    <property type="component" value="Unassembled WGS sequence"/>
</dbReference>
<dbReference type="InterPro" id="IPR009057">
    <property type="entry name" value="Homeodomain-like_sf"/>
</dbReference>
<comment type="caution">
    <text evidence="4">The sequence shown here is derived from an EMBL/GenBank/DDBJ whole genome shotgun (WGS) entry which is preliminary data.</text>
</comment>
<dbReference type="Gene3D" id="1.10.357.10">
    <property type="entry name" value="Tetracycline Repressor, domain 2"/>
    <property type="match status" value="1"/>
</dbReference>
<name>A0ABP7ND13_9GAMM</name>
<dbReference type="SUPFAM" id="SSF48498">
    <property type="entry name" value="Tetracyclin repressor-like, C-terminal domain"/>
    <property type="match status" value="1"/>
</dbReference>